<evidence type="ECO:0000313" key="2">
    <source>
        <dbReference type="EMBL" id="APE45208.1"/>
    </source>
</evidence>
<dbReference type="InterPro" id="IPR041649">
    <property type="entry name" value="NepR"/>
</dbReference>
<dbReference type="KEGG" id="suam:BOO69_00095"/>
<reference evidence="2 3" key="1">
    <citation type="submission" date="2016-11" db="EMBL/GenBank/DDBJ databases">
        <title>Complete genome sequence of Sulfitobacter sp. AM1-D1, a toxic bacteria associated with marine dinoflagellate Alexandrium minutum in East China Sea.</title>
        <authorList>
            <person name="Yang Q."/>
            <person name="Zhang X."/>
            <person name="Tian X."/>
        </authorList>
    </citation>
    <scope>NUCLEOTIDE SEQUENCE [LARGE SCALE GENOMIC DNA]</scope>
    <source>
        <strain evidence="2 3">AM1-D1</strain>
    </source>
</reference>
<dbReference type="STRING" id="1917485.BOO69_00095"/>
<evidence type="ECO:0000313" key="3">
    <source>
        <dbReference type="Proteomes" id="UP000181897"/>
    </source>
</evidence>
<dbReference type="Proteomes" id="UP000181897">
    <property type="component" value="Chromosome"/>
</dbReference>
<keyword evidence="3" id="KW-1185">Reference proteome</keyword>
<organism evidence="2 3">
    <name type="scientific">Sulfitobacter alexandrii</name>
    <dbReference type="NCBI Taxonomy" id="1917485"/>
    <lineage>
        <taxon>Bacteria</taxon>
        <taxon>Pseudomonadati</taxon>
        <taxon>Pseudomonadota</taxon>
        <taxon>Alphaproteobacteria</taxon>
        <taxon>Rhodobacterales</taxon>
        <taxon>Roseobacteraceae</taxon>
        <taxon>Sulfitobacter</taxon>
    </lineage>
</organism>
<gene>
    <name evidence="2" type="ORF">BOO69_00095</name>
</gene>
<dbReference type="OrthoDB" id="7875342at2"/>
<dbReference type="EMBL" id="CP018076">
    <property type="protein sequence ID" value="APE45208.1"/>
    <property type="molecule type" value="Genomic_DNA"/>
</dbReference>
<dbReference type="Pfam" id="PF18557">
    <property type="entry name" value="NepR"/>
    <property type="match status" value="1"/>
</dbReference>
<protein>
    <submittedName>
        <fullName evidence="2">Regulator</fullName>
    </submittedName>
</protein>
<sequence length="52" mass="5956">MNSDKNEDRESVIDENLKKVFNETLEEGIPDRFKDLLSKLKQQESQSGSDNG</sequence>
<evidence type="ECO:0000259" key="1">
    <source>
        <dbReference type="Pfam" id="PF18557"/>
    </source>
</evidence>
<proteinExistence type="predicted"/>
<dbReference type="AlphaFoldDB" id="A0A1J0WM14"/>
<accession>A0A1J0WM14</accession>
<feature type="domain" description="Anti-sigma factor NepR" evidence="1">
    <location>
        <begin position="11"/>
        <end position="44"/>
    </location>
</feature>
<name>A0A1J0WM14_9RHOB</name>